<evidence type="ECO:0000313" key="2">
    <source>
        <dbReference type="EMBL" id="PQP17873.1"/>
    </source>
</evidence>
<dbReference type="RefSeq" id="WP_105421107.1">
    <property type="nucleotide sequence ID" value="NZ_PUIO01000053.1"/>
</dbReference>
<keyword evidence="1" id="KW-0812">Transmembrane</keyword>
<sequence>MKKYLPALALDVVLVIVFCAIGRRSHDEANALTGLATTAWPFLTGLAVGWLATVALYRDKFDAFLIVPTGIVVWLSTLVVGMLLRVVSGQGTAFSFVLVAGTVLAVFLLGWRAVAKIVTRSRATTR</sequence>
<protein>
    <submittedName>
        <fullName evidence="2">DUF3054 domain-containing protein</fullName>
    </submittedName>
</protein>
<dbReference type="InterPro" id="IPR021414">
    <property type="entry name" value="DUF3054"/>
</dbReference>
<dbReference type="Pfam" id="PF11255">
    <property type="entry name" value="DUF3054"/>
    <property type="match status" value="1"/>
</dbReference>
<accession>A0A2S8IT12</accession>
<dbReference type="AlphaFoldDB" id="A0A2S8IT12"/>
<feature type="transmembrane region" description="Helical" evidence="1">
    <location>
        <begin position="38"/>
        <end position="57"/>
    </location>
</feature>
<dbReference type="Proteomes" id="UP000239290">
    <property type="component" value="Unassembled WGS sequence"/>
</dbReference>
<organism evidence="2 3">
    <name type="scientific">Rhodococcus opacus</name>
    <name type="common">Nocardia opaca</name>
    <dbReference type="NCBI Taxonomy" id="37919"/>
    <lineage>
        <taxon>Bacteria</taxon>
        <taxon>Bacillati</taxon>
        <taxon>Actinomycetota</taxon>
        <taxon>Actinomycetes</taxon>
        <taxon>Mycobacteriales</taxon>
        <taxon>Nocardiaceae</taxon>
        <taxon>Rhodococcus</taxon>
    </lineage>
</organism>
<evidence type="ECO:0000256" key="1">
    <source>
        <dbReference type="SAM" id="Phobius"/>
    </source>
</evidence>
<reference evidence="3" key="1">
    <citation type="submission" date="2018-02" db="EMBL/GenBank/DDBJ databases">
        <title>Draft genome sequencing of Rhodococcus opacus KU647198.</title>
        <authorList>
            <person name="Zheng B.-X."/>
        </authorList>
    </citation>
    <scope>NUCLEOTIDE SEQUENCE [LARGE SCALE GENOMIC DNA]</scope>
    <source>
        <strain evidence="3">04-OD7</strain>
    </source>
</reference>
<feature type="transmembrane region" description="Helical" evidence="1">
    <location>
        <begin position="93"/>
        <end position="114"/>
    </location>
</feature>
<evidence type="ECO:0000313" key="3">
    <source>
        <dbReference type="Proteomes" id="UP000239290"/>
    </source>
</evidence>
<proteinExistence type="predicted"/>
<keyword evidence="1" id="KW-0472">Membrane</keyword>
<name>A0A2S8IT12_RHOOP</name>
<gene>
    <name evidence="2" type="ORF">C5613_33400</name>
</gene>
<keyword evidence="1" id="KW-1133">Transmembrane helix</keyword>
<dbReference type="EMBL" id="PUIO01000053">
    <property type="protein sequence ID" value="PQP17873.1"/>
    <property type="molecule type" value="Genomic_DNA"/>
</dbReference>
<feature type="transmembrane region" description="Helical" evidence="1">
    <location>
        <begin position="64"/>
        <end position="87"/>
    </location>
</feature>
<comment type="caution">
    <text evidence="2">The sequence shown here is derived from an EMBL/GenBank/DDBJ whole genome shotgun (WGS) entry which is preliminary data.</text>
</comment>